<dbReference type="Gene3D" id="1.10.10.790">
    <property type="entry name" value="Surp module"/>
    <property type="match status" value="2"/>
</dbReference>
<feature type="region of interest" description="Disordered" evidence="7">
    <location>
        <begin position="358"/>
        <end position="389"/>
    </location>
</feature>
<feature type="region of interest" description="Disordered" evidence="7">
    <location>
        <begin position="531"/>
        <end position="562"/>
    </location>
</feature>
<keyword evidence="2" id="KW-0507">mRNA processing</keyword>
<evidence type="ECO:0000256" key="6">
    <source>
        <dbReference type="ARBA" id="ARBA00023242"/>
    </source>
</evidence>
<dbReference type="SUPFAM" id="SSF54236">
    <property type="entry name" value="Ubiquitin-like"/>
    <property type="match status" value="1"/>
</dbReference>
<reference evidence="10" key="1">
    <citation type="submission" date="2014-05" db="EMBL/GenBank/DDBJ databases">
        <authorList>
            <person name="Chronopoulou M."/>
        </authorList>
    </citation>
    <scope>NUCLEOTIDE SEQUENCE</scope>
    <source>
        <tissue evidence="10">Whole organism</tissue>
    </source>
</reference>
<dbReference type="FunFam" id="1.10.10.790:FF:000001">
    <property type="entry name" value="Splicing factor 3a, subunit 1"/>
    <property type="match status" value="1"/>
</dbReference>
<feature type="region of interest" description="Disordered" evidence="7">
    <location>
        <begin position="477"/>
        <end position="504"/>
    </location>
</feature>
<keyword evidence="6" id="KW-0539">Nucleus</keyword>
<dbReference type="GO" id="GO:0045292">
    <property type="term" value="P:mRNA cis splicing, via spliceosome"/>
    <property type="evidence" value="ECO:0007669"/>
    <property type="project" value="InterPro"/>
</dbReference>
<evidence type="ECO:0000313" key="10">
    <source>
        <dbReference type="EMBL" id="CDW18265.1"/>
    </source>
</evidence>
<dbReference type="InterPro" id="IPR035967">
    <property type="entry name" value="SWAP/Surp_sf"/>
</dbReference>
<evidence type="ECO:0000259" key="9">
    <source>
        <dbReference type="PROSITE" id="PS50128"/>
    </source>
</evidence>
<dbReference type="SMART" id="SM00648">
    <property type="entry name" value="SWAP"/>
    <property type="match status" value="2"/>
</dbReference>
<dbReference type="GO" id="GO:0000381">
    <property type="term" value="P:regulation of alternative mRNA splicing, via spliceosome"/>
    <property type="evidence" value="ECO:0007669"/>
    <property type="project" value="TreeGrafter"/>
</dbReference>
<dbReference type="PANTHER" id="PTHR15316:SF1">
    <property type="entry name" value="SPLICING FACTOR 3A SUBUNIT 1"/>
    <property type="match status" value="1"/>
</dbReference>
<dbReference type="InterPro" id="IPR045146">
    <property type="entry name" value="SF3A1"/>
</dbReference>
<comment type="subcellular location">
    <subcellularLocation>
        <location evidence="1">Nucleus</location>
    </subcellularLocation>
</comment>
<sequence>MPPTDDNNGVGIIYPPPEVRNIVDKTASFVARNGPEFEQKIKQNEINNPKFNFLNSGDPYNAYYQYKVNDIRSSEEEAKKSTTTENQTSAPTTVKSAPPAPDAAVKQRQQDILKQAIKSKEVVEYVPKEAPNEYEFIADPPSISAFDLDVVKLTAQFVARNGRQFLTNLMNREQRNYQFDFLRPQHSLFQYFTKLLEQYTKVLIPPKDLIRKLREEACSEKKVREQIRDRVAWIRHVEAKKRREEEEAERERVSYAQVDWHNFVVVETVDYQSWESGNFPPPTNITEVGARVLMQRRVESGKSSATVGEDKSSREGANTQVQDMEEDSSSDDEEEDGIMSAAPAGIGKPMIQVDAAPAVRQPPPSLPTPGNVEVRKYDPKQAQAAKKKSDADDYLVSPITGERIHASKVQEHMRIGLLDPRWVEERDKQLSAKASEEQVFAPGQSIENSLKHLAERRTDIFGVGEEASQETAIGKKIGEEEEKRPGDEKVTWDGHSSSAEAASRAARANFTINEQIEQIHRNKGLIPDVKKDSKTVQLPPGTTTISSKPVPPPSASMSQPNVPSIMPPSYNIPPHGIVPAPVQPPQMVGMMASSVMVAPQPFYMPPQAPTGQQTLFSHPMPMGREPPLPPDVMDSEEPLSKKAKEDNFIPEVDWIARFKGPITFRINIPNMPDKPEWQLSGQKLSVTHSLSDTVAVLKAQLSERIGMPTGKQKLQMGNTFFKDSNTLGFYNLSPASIINLQVKERGGRKK</sequence>
<dbReference type="PROSITE" id="PS50053">
    <property type="entry name" value="UBIQUITIN_2"/>
    <property type="match status" value="1"/>
</dbReference>
<evidence type="ECO:0000256" key="4">
    <source>
        <dbReference type="ARBA" id="ARBA00022737"/>
    </source>
</evidence>
<dbReference type="SMART" id="SM00213">
    <property type="entry name" value="UBQ"/>
    <property type="match status" value="1"/>
</dbReference>
<dbReference type="InterPro" id="IPR029071">
    <property type="entry name" value="Ubiquitin-like_domsf"/>
</dbReference>
<dbReference type="FunFam" id="1.10.10.790:FF:000002">
    <property type="entry name" value="Splicing factor 3A subunit 1"/>
    <property type="match status" value="1"/>
</dbReference>
<evidence type="ECO:0000256" key="2">
    <source>
        <dbReference type="ARBA" id="ARBA00022664"/>
    </source>
</evidence>
<feature type="domain" description="Ubiquitin-like" evidence="8">
    <location>
        <begin position="664"/>
        <end position="747"/>
    </location>
</feature>
<proteinExistence type="predicted"/>
<dbReference type="SUPFAM" id="SSF109905">
    <property type="entry name" value="Surp module (SWAP domain)"/>
    <property type="match status" value="2"/>
</dbReference>
<feature type="region of interest" description="Disordered" evidence="7">
    <location>
        <begin position="299"/>
        <end position="336"/>
    </location>
</feature>
<dbReference type="GO" id="GO:0003723">
    <property type="term" value="F:RNA binding"/>
    <property type="evidence" value="ECO:0007669"/>
    <property type="project" value="InterPro"/>
</dbReference>
<dbReference type="OrthoDB" id="447637at2759"/>
<accession>A0A0K2SXM2</accession>
<dbReference type="Pfam" id="PF12230">
    <property type="entry name" value="PRP21_like_P"/>
    <property type="match status" value="1"/>
</dbReference>
<dbReference type="PROSITE" id="PS50128">
    <property type="entry name" value="SURP"/>
    <property type="match status" value="2"/>
</dbReference>
<dbReference type="Pfam" id="PF01805">
    <property type="entry name" value="Surp"/>
    <property type="match status" value="2"/>
</dbReference>
<dbReference type="Pfam" id="PF00240">
    <property type="entry name" value="ubiquitin"/>
    <property type="match status" value="1"/>
</dbReference>
<dbReference type="GO" id="GO:0071013">
    <property type="term" value="C:catalytic step 2 spliceosome"/>
    <property type="evidence" value="ECO:0007669"/>
    <property type="project" value="TreeGrafter"/>
</dbReference>
<organism evidence="10">
    <name type="scientific">Lepeophtheirus salmonis</name>
    <name type="common">Salmon louse</name>
    <name type="synonym">Caligus salmonis</name>
    <dbReference type="NCBI Taxonomy" id="72036"/>
    <lineage>
        <taxon>Eukaryota</taxon>
        <taxon>Metazoa</taxon>
        <taxon>Ecdysozoa</taxon>
        <taxon>Arthropoda</taxon>
        <taxon>Crustacea</taxon>
        <taxon>Multicrustacea</taxon>
        <taxon>Hexanauplia</taxon>
        <taxon>Copepoda</taxon>
        <taxon>Siphonostomatoida</taxon>
        <taxon>Caligidae</taxon>
        <taxon>Lepeophtheirus</taxon>
    </lineage>
</organism>
<evidence type="ECO:0000256" key="3">
    <source>
        <dbReference type="ARBA" id="ARBA00022728"/>
    </source>
</evidence>
<evidence type="ECO:0000256" key="5">
    <source>
        <dbReference type="ARBA" id="ARBA00023187"/>
    </source>
</evidence>
<dbReference type="AlphaFoldDB" id="A0A0K2SXM2"/>
<evidence type="ECO:0000256" key="7">
    <source>
        <dbReference type="SAM" id="MobiDB-lite"/>
    </source>
</evidence>
<feature type="compositionally biased region" description="Polar residues" evidence="7">
    <location>
        <begin position="86"/>
        <end position="95"/>
    </location>
</feature>
<feature type="compositionally biased region" description="Acidic residues" evidence="7">
    <location>
        <begin position="323"/>
        <end position="336"/>
    </location>
</feature>
<evidence type="ECO:0000259" key="8">
    <source>
        <dbReference type="PROSITE" id="PS50053"/>
    </source>
</evidence>
<name>A0A0K2SXM2_LEPSM</name>
<protein>
    <submittedName>
        <fullName evidence="10">Spliceosome associated proteinlike [Tribolium castaneum]</fullName>
    </submittedName>
</protein>
<feature type="domain" description="SURP motif" evidence="9">
    <location>
        <begin position="22"/>
        <end position="64"/>
    </location>
</feature>
<keyword evidence="5" id="KW-0508">mRNA splicing</keyword>
<dbReference type="EMBL" id="HACA01000904">
    <property type="protein sequence ID" value="CDW18265.1"/>
    <property type="molecule type" value="Transcribed_RNA"/>
</dbReference>
<dbReference type="PANTHER" id="PTHR15316">
    <property type="entry name" value="SPLICEOSOME ASSOCIATED PROTEIN 114/SWAP SPLICING FACTOR-RELATED"/>
    <property type="match status" value="1"/>
</dbReference>
<keyword evidence="4" id="KW-0677">Repeat</keyword>
<feature type="compositionally biased region" description="Basic and acidic residues" evidence="7">
    <location>
        <begin position="477"/>
        <end position="492"/>
    </location>
</feature>
<dbReference type="InterPro" id="IPR000061">
    <property type="entry name" value="Surp"/>
</dbReference>
<dbReference type="GO" id="GO:0071004">
    <property type="term" value="C:U2-type prespliceosome"/>
    <property type="evidence" value="ECO:0007669"/>
    <property type="project" value="TreeGrafter"/>
</dbReference>
<feature type="region of interest" description="Disordered" evidence="7">
    <location>
        <begin position="75"/>
        <end position="105"/>
    </location>
</feature>
<feature type="domain" description="SURP motif" evidence="9">
    <location>
        <begin position="150"/>
        <end position="192"/>
    </location>
</feature>
<dbReference type="InterPro" id="IPR035563">
    <property type="entry name" value="SF3As1_ubi"/>
</dbReference>
<dbReference type="Gene3D" id="3.10.20.90">
    <property type="entry name" value="Phosphatidylinositol 3-kinase Catalytic Subunit, Chain A, domain 1"/>
    <property type="match status" value="1"/>
</dbReference>
<keyword evidence="3" id="KW-0747">Spliceosome</keyword>
<dbReference type="CDD" id="cd01800">
    <property type="entry name" value="Ubl_SF3a120"/>
    <property type="match status" value="1"/>
</dbReference>
<dbReference type="InterPro" id="IPR000626">
    <property type="entry name" value="Ubiquitin-like_dom"/>
</dbReference>
<dbReference type="GO" id="GO:0005686">
    <property type="term" value="C:U2 snRNP"/>
    <property type="evidence" value="ECO:0007669"/>
    <property type="project" value="TreeGrafter"/>
</dbReference>
<dbReference type="InterPro" id="IPR022030">
    <property type="entry name" value="SF3A1_dom"/>
</dbReference>
<evidence type="ECO:0000256" key="1">
    <source>
        <dbReference type="ARBA" id="ARBA00004123"/>
    </source>
</evidence>